<name>A0A8S0TAD9_OLEEU</name>
<feature type="compositionally biased region" description="Pro residues" evidence="2">
    <location>
        <begin position="186"/>
        <end position="195"/>
    </location>
</feature>
<feature type="non-terminal residue" evidence="3">
    <location>
        <position position="1"/>
    </location>
</feature>
<accession>A0A8S0TAD9</accession>
<dbReference type="GO" id="GO:0016020">
    <property type="term" value="C:membrane"/>
    <property type="evidence" value="ECO:0007669"/>
    <property type="project" value="UniProtKB-SubCell"/>
</dbReference>
<evidence type="ECO:0000313" key="3">
    <source>
        <dbReference type="EMBL" id="CAA3001925.1"/>
    </source>
</evidence>
<keyword evidence="1" id="KW-1133">Transmembrane helix</keyword>
<keyword evidence="1" id="KW-0472">Membrane</keyword>
<organism evidence="3 4">
    <name type="scientific">Olea europaea subsp. europaea</name>
    <dbReference type="NCBI Taxonomy" id="158383"/>
    <lineage>
        <taxon>Eukaryota</taxon>
        <taxon>Viridiplantae</taxon>
        <taxon>Streptophyta</taxon>
        <taxon>Embryophyta</taxon>
        <taxon>Tracheophyta</taxon>
        <taxon>Spermatophyta</taxon>
        <taxon>Magnoliopsida</taxon>
        <taxon>eudicotyledons</taxon>
        <taxon>Gunneridae</taxon>
        <taxon>Pentapetalae</taxon>
        <taxon>asterids</taxon>
        <taxon>lamiids</taxon>
        <taxon>Lamiales</taxon>
        <taxon>Oleaceae</taxon>
        <taxon>Oleeae</taxon>
        <taxon>Olea</taxon>
    </lineage>
</organism>
<gene>
    <name evidence="3" type="ORF">OLEA9_A045908</name>
</gene>
<keyword evidence="1" id="KW-0812">Transmembrane</keyword>
<dbReference type="InterPro" id="IPR004345">
    <property type="entry name" value="TB2_DP1_HVA22"/>
</dbReference>
<dbReference type="EMBL" id="CACTIH010005792">
    <property type="protein sequence ID" value="CAA3001925.1"/>
    <property type="molecule type" value="Genomic_DNA"/>
</dbReference>
<evidence type="ECO:0000313" key="4">
    <source>
        <dbReference type="Proteomes" id="UP000594638"/>
    </source>
</evidence>
<evidence type="ECO:0000256" key="2">
    <source>
        <dbReference type="SAM" id="MobiDB-lite"/>
    </source>
</evidence>
<evidence type="ECO:0000256" key="1">
    <source>
        <dbReference type="RuleBase" id="RU362006"/>
    </source>
</evidence>
<feature type="region of interest" description="Disordered" evidence="2">
    <location>
        <begin position="180"/>
        <end position="238"/>
    </location>
</feature>
<dbReference type="Proteomes" id="UP000594638">
    <property type="component" value="Unassembled WGS sequence"/>
</dbReference>
<dbReference type="OrthoDB" id="434647at2759"/>
<dbReference type="Pfam" id="PF03134">
    <property type="entry name" value="TB2_DP1_HVA22"/>
    <property type="match status" value="1"/>
</dbReference>
<comment type="similarity">
    <text evidence="1">Belongs to the DP1 family.</text>
</comment>
<dbReference type="PANTHER" id="PTHR12300:SF162">
    <property type="entry name" value="HVA22-LIKE PROTEIN J"/>
    <property type="match status" value="1"/>
</dbReference>
<sequence>SFPCNKEFWRSRKLLKMIGGFISRGLIVVLGYAYPAFECFKTVEKNRVEIQELRFWCQYWIIIAVMSVVERIFDTFVSWLPMYDELKLALIIYLWYPKTKGTRYVYESFLRPYLLEYEKDIDRSLLEFRERAWSLAIFYCQNCKQLGSAKIVEFLHFVASKSAMINPTSEEQIVQKVENQNSNETHPPPPTPPSTPSRLAKKNDNDSPRRLITRSRTPSFRRVQTPKSESFQVQTRSVDTEDVVNLDEDKGWPMEQHLHHARLKLGRFKTSD</sequence>
<dbReference type="Gramene" id="OE9A045908T1">
    <property type="protein sequence ID" value="OE9A045908C1"/>
    <property type="gene ID" value="OE9A045908"/>
</dbReference>
<proteinExistence type="inferred from homology"/>
<feature type="transmembrane region" description="Helical" evidence="1">
    <location>
        <begin position="14"/>
        <end position="34"/>
    </location>
</feature>
<dbReference type="PANTHER" id="PTHR12300">
    <property type="entry name" value="HVA22-LIKE PROTEINS"/>
    <property type="match status" value="1"/>
</dbReference>
<keyword evidence="4" id="KW-1185">Reference proteome</keyword>
<feature type="compositionally biased region" description="Polar residues" evidence="2">
    <location>
        <begin position="225"/>
        <end position="237"/>
    </location>
</feature>
<protein>
    <recommendedName>
        <fullName evidence="1">HVA22-like protein</fullName>
    </recommendedName>
</protein>
<comment type="caution">
    <text evidence="1">Lacks conserved residue(s) required for the propagation of feature annotation.</text>
</comment>
<dbReference type="AlphaFoldDB" id="A0A8S0TAD9"/>
<comment type="caution">
    <text evidence="3">The sequence shown here is derived from an EMBL/GenBank/DDBJ whole genome shotgun (WGS) entry which is preliminary data.</text>
</comment>
<comment type="subcellular location">
    <subcellularLocation>
        <location evidence="1">Membrane</location>
        <topology evidence="1">Multi-pass membrane protein</topology>
    </subcellularLocation>
</comment>
<reference evidence="3 4" key="1">
    <citation type="submission" date="2019-12" db="EMBL/GenBank/DDBJ databases">
        <authorList>
            <person name="Alioto T."/>
            <person name="Alioto T."/>
            <person name="Gomez Garrido J."/>
        </authorList>
    </citation>
    <scope>NUCLEOTIDE SEQUENCE [LARGE SCALE GENOMIC DNA]</scope>
</reference>